<proteinExistence type="predicted"/>
<dbReference type="EMBL" id="BMAO01027452">
    <property type="protein sequence ID" value="GFR17027.1"/>
    <property type="molecule type" value="Genomic_DNA"/>
</dbReference>
<dbReference type="AlphaFoldDB" id="A0A8X6H4T7"/>
<feature type="compositionally biased region" description="Polar residues" evidence="1">
    <location>
        <begin position="7"/>
        <end position="23"/>
    </location>
</feature>
<evidence type="ECO:0000313" key="3">
    <source>
        <dbReference type="Proteomes" id="UP000887116"/>
    </source>
</evidence>
<reference evidence="2" key="1">
    <citation type="submission" date="2020-07" db="EMBL/GenBank/DDBJ databases">
        <title>Multicomponent nature underlies the extraordinary mechanical properties of spider dragline silk.</title>
        <authorList>
            <person name="Kono N."/>
            <person name="Nakamura H."/>
            <person name="Mori M."/>
            <person name="Yoshida Y."/>
            <person name="Ohtoshi R."/>
            <person name="Malay A.D."/>
            <person name="Moran D.A.P."/>
            <person name="Tomita M."/>
            <person name="Numata K."/>
            <person name="Arakawa K."/>
        </authorList>
    </citation>
    <scope>NUCLEOTIDE SEQUENCE</scope>
</reference>
<keyword evidence="3" id="KW-1185">Reference proteome</keyword>
<accession>A0A8X6H4T7</accession>
<protein>
    <submittedName>
        <fullName evidence="2">Uncharacterized protein</fullName>
    </submittedName>
</protein>
<dbReference type="Proteomes" id="UP000887116">
    <property type="component" value="Unassembled WGS sequence"/>
</dbReference>
<organism evidence="2 3">
    <name type="scientific">Trichonephila clavata</name>
    <name type="common">Joro spider</name>
    <name type="synonym">Nephila clavata</name>
    <dbReference type="NCBI Taxonomy" id="2740835"/>
    <lineage>
        <taxon>Eukaryota</taxon>
        <taxon>Metazoa</taxon>
        <taxon>Ecdysozoa</taxon>
        <taxon>Arthropoda</taxon>
        <taxon>Chelicerata</taxon>
        <taxon>Arachnida</taxon>
        <taxon>Araneae</taxon>
        <taxon>Araneomorphae</taxon>
        <taxon>Entelegynae</taxon>
        <taxon>Araneoidea</taxon>
        <taxon>Nephilidae</taxon>
        <taxon>Trichonephila</taxon>
    </lineage>
</organism>
<evidence type="ECO:0000313" key="2">
    <source>
        <dbReference type="EMBL" id="GFR17027.1"/>
    </source>
</evidence>
<gene>
    <name evidence="2" type="ORF">TNCT_250701</name>
</gene>
<sequence length="126" mass="14376">MYKHKVFQTTNTPNNHSNRTTSLNEDNELKCTTGTYYSSGLIFEPSINWNNCIYPGNKLGHLHLNGTKSIKFIVCVAVPLFSIAQQSVAYRFNWTLRLFWVIYVIAEEMKAVGGEPLTAKWLTKSL</sequence>
<evidence type="ECO:0000256" key="1">
    <source>
        <dbReference type="SAM" id="MobiDB-lite"/>
    </source>
</evidence>
<comment type="caution">
    <text evidence="2">The sequence shown here is derived from an EMBL/GenBank/DDBJ whole genome shotgun (WGS) entry which is preliminary data.</text>
</comment>
<name>A0A8X6H4T7_TRICU</name>
<feature type="region of interest" description="Disordered" evidence="1">
    <location>
        <begin position="1"/>
        <end position="23"/>
    </location>
</feature>